<evidence type="ECO:0000256" key="2">
    <source>
        <dbReference type="ARBA" id="ARBA00022723"/>
    </source>
</evidence>
<dbReference type="GO" id="GO:0051213">
    <property type="term" value="F:dioxygenase activity"/>
    <property type="evidence" value="ECO:0007669"/>
    <property type="project" value="UniProtKB-ARBA"/>
</dbReference>
<dbReference type="InterPro" id="IPR044861">
    <property type="entry name" value="IPNS-like_FE2OG_OXY"/>
</dbReference>
<accession>A0A9D5D9B1</accession>
<protein>
    <recommendedName>
        <fullName evidence="6">Fe2OG dioxygenase domain-containing protein</fullName>
    </recommendedName>
</protein>
<dbReference type="PANTHER" id="PTHR10209">
    <property type="entry name" value="OXIDOREDUCTASE, 2OG-FE II OXYGENASE FAMILY PROTEIN"/>
    <property type="match status" value="1"/>
</dbReference>
<evidence type="ECO:0000256" key="3">
    <source>
        <dbReference type="ARBA" id="ARBA00023002"/>
    </source>
</evidence>
<dbReference type="Pfam" id="PF14226">
    <property type="entry name" value="DIOX_N"/>
    <property type="match status" value="1"/>
</dbReference>
<evidence type="ECO:0000313" key="8">
    <source>
        <dbReference type="Proteomes" id="UP001085076"/>
    </source>
</evidence>
<keyword evidence="2 5" id="KW-0479">Metal-binding</keyword>
<dbReference type="Pfam" id="PF03171">
    <property type="entry name" value="2OG-FeII_Oxy"/>
    <property type="match status" value="1"/>
</dbReference>
<dbReference type="SUPFAM" id="SSF51197">
    <property type="entry name" value="Clavaminate synthase-like"/>
    <property type="match status" value="1"/>
</dbReference>
<keyword evidence="8" id="KW-1185">Reference proteome</keyword>
<dbReference type="AlphaFoldDB" id="A0A9D5D9B1"/>
<evidence type="ECO:0000256" key="4">
    <source>
        <dbReference type="ARBA" id="ARBA00023004"/>
    </source>
</evidence>
<reference evidence="7" key="1">
    <citation type="submission" date="2021-03" db="EMBL/GenBank/DDBJ databases">
        <authorList>
            <person name="Li Z."/>
            <person name="Yang C."/>
        </authorList>
    </citation>
    <scope>NUCLEOTIDE SEQUENCE</scope>
    <source>
        <strain evidence="7">Dzin_1.0</strain>
        <tissue evidence="7">Leaf</tissue>
    </source>
</reference>
<dbReference type="FunFam" id="2.60.120.330:FF:000026">
    <property type="entry name" value="DIBOA-glucoside dioxygenase BX6"/>
    <property type="match status" value="1"/>
</dbReference>
<dbReference type="InterPro" id="IPR026992">
    <property type="entry name" value="DIOX_N"/>
</dbReference>
<dbReference type="GO" id="GO:0046872">
    <property type="term" value="F:metal ion binding"/>
    <property type="evidence" value="ECO:0007669"/>
    <property type="project" value="UniProtKB-KW"/>
</dbReference>
<comment type="caution">
    <text evidence="7">The sequence shown here is derived from an EMBL/GenBank/DDBJ whole genome shotgun (WGS) entry which is preliminary data.</text>
</comment>
<reference evidence="7" key="2">
    <citation type="journal article" date="2022" name="Hortic Res">
        <title>The genome of Dioscorea zingiberensis sheds light on the biosynthesis, origin and evolution of the medicinally important diosgenin saponins.</title>
        <authorList>
            <person name="Li Y."/>
            <person name="Tan C."/>
            <person name="Li Z."/>
            <person name="Guo J."/>
            <person name="Li S."/>
            <person name="Chen X."/>
            <person name="Wang C."/>
            <person name="Dai X."/>
            <person name="Yang H."/>
            <person name="Song W."/>
            <person name="Hou L."/>
            <person name="Xu J."/>
            <person name="Tong Z."/>
            <person name="Xu A."/>
            <person name="Yuan X."/>
            <person name="Wang W."/>
            <person name="Yang Q."/>
            <person name="Chen L."/>
            <person name="Sun Z."/>
            <person name="Wang K."/>
            <person name="Pan B."/>
            <person name="Chen J."/>
            <person name="Bao Y."/>
            <person name="Liu F."/>
            <person name="Qi X."/>
            <person name="Gang D.R."/>
            <person name="Wen J."/>
            <person name="Li J."/>
        </authorList>
    </citation>
    <scope>NUCLEOTIDE SEQUENCE</scope>
    <source>
        <strain evidence="7">Dzin_1.0</strain>
    </source>
</reference>
<evidence type="ECO:0000313" key="7">
    <source>
        <dbReference type="EMBL" id="KAJ0987239.1"/>
    </source>
</evidence>
<dbReference type="InterPro" id="IPR005123">
    <property type="entry name" value="Oxoglu/Fe-dep_dioxygenase_dom"/>
</dbReference>
<organism evidence="7 8">
    <name type="scientific">Dioscorea zingiberensis</name>
    <dbReference type="NCBI Taxonomy" id="325984"/>
    <lineage>
        <taxon>Eukaryota</taxon>
        <taxon>Viridiplantae</taxon>
        <taxon>Streptophyta</taxon>
        <taxon>Embryophyta</taxon>
        <taxon>Tracheophyta</taxon>
        <taxon>Spermatophyta</taxon>
        <taxon>Magnoliopsida</taxon>
        <taxon>Liliopsida</taxon>
        <taxon>Dioscoreales</taxon>
        <taxon>Dioscoreaceae</taxon>
        <taxon>Dioscorea</taxon>
    </lineage>
</organism>
<dbReference type="Gene3D" id="2.60.120.330">
    <property type="entry name" value="B-lactam Antibiotic, Isopenicillin N Synthase, Chain"/>
    <property type="match status" value="1"/>
</dbReference>
<evidence type="ECO:0000256" key="1">
    <source>
        <dbReference type="ARBA" id="ARBA00008056"/>
    </source>
</evidence>
<comment type="similarity">
    <text evidence="1 5">Belongs to the iron/ascorbate-dependent oxidoreductase family.</text>
</comment>
<evidence type="ECO:0000259" key="6">
    <source>
        <dbReference type="PROSITE" id="PS51471"/>
    </source>
</evidence>
<keyword evidence="3 5" id="KW-0560">Oxidoreductase</keyword>
<gene>
    <name evidence="7" type="ORF">J5N97_005595</name>
</gene>
<evidence type="ECO:0000256" key="5">
    <source>
        <dbReference type="RuleBase" id="RU003682"/>
    </source>
</evidence>
<feature type="domain" description="Fe2OG dioxygenase" evidence="6">
    <location>
        <begin position="198"/>
        <end position="302"/>
    </location>
</feature>
<name>A0A9D5D9B1_9LILI</name>
<proteinExistence type="inferred from homology"/>
<dbReference type="Proteomes" id="UP001085076">
    <property type="component" value="Miscellaneous, Linkage group lg01"/>
</dbReference>
<keyword evidence="4 5" id="KW-0408">Iron</keyword>
<dbReference type="OrthoDB" id="288590at2759"/>
<dbReference type="PROSITE" id="PS51471">
    <property type="entry name" value="FE2OG_OXY"/>
    <property type="match status" value="1"/>
</dbReference>
<dbReference type="InterPro" id="IPR027443">
    <property type="entry name" value="IPNS-like_sf"/>
</dbReference>
<dbReference type="PANTHER" id="PTHR10209:SF751">
    <property type="entry name" value="OS06G0255100 PROTEIN"/>
    <property type="match status" value="1"/>
</dbReference>
<sequence length="355" mass="38854">MAATTDRATALKEFEETKAGVKGLVDSGITSIPAIFHHPNLHLTPAATHLSIPTVDFSLPRPVAVDLIRAASRDWGFFQLVNHGIPLATIDATISAVRSFHELPTAVRSQHYTRTHVGGVSYSSNHDLFRSPSASWKDTLHVAFSPVPPELDRIPEACRAEIVAWKQSVREVAREVMGMMCEGLGVGPGRLEEMTCLEGNGVAGHYYPPCPEPDRTLGIVDHTDPGVLTVLIQDQIGGLQVKKIEGDECFWVDVEPVPGALVFNVGDLLQIISNDKYVSVQHRVLANSGEKGRVSIAVFFTPGKRGDSDIYGPLPELMSDENPARYRNLKMPELLEAFYNKAIGSKTILEMFKLP</sequence>
<dbReference type="EMBL" id="JAGGNH010000001">
    <property type="protein sequence ID" value="KAJ0987239.1"/>
    <property type="molecule type" value="Genomic_DNA"/>
</dbReference>